<dbReference type="GO" id="GO:0007165">
    <property type="term" value="P:signal transduction"/>
    <property type="evidence" value="ECO:0007669"/>
    <property type="project" value="InterPro"/>
</dbReference>
<dbReference type="InterPro" id="IPR027417">
    <property type="entry name" value="P-loop_NTPase"/>
</dbReference>
<dbReference type="SUPFAM" id="SSF47986">
    <property type="entry name" value="DEATH domain"/>
    <property type="match status" value="1"/>
</dbReference>
<sequence>MIDAEGTQPIVGGGGDGIEPTAIEVARGLQRVKENINDENVKKDLQDIISKICHGSVQERSHHILTENIRSFVSNLGSSVHFSLNQTKQIIKTIIVLWSKPSIAKHVMKEVYNEDIGENETDVPKDLENMDEKAIEIYSRALKDGEEEIRNIRLMVLGMFGVGKTSLVNNLIKDFREKNIVPVSTEGIDLHRCQLMENGDWCLDKEHKLAKYISRFNKVTITSVSTLSVRDDSKIKLVQDAPVAGDIPPIQSESRSLETIKESVKEHKEEDIIKKILPLVELQNENTPEPDLTQIPSKTKKSTTVSVWDFAGQTLYYSTHQFFLNKRSIYLVMMDMTKRLDDHVKEDDEESGIWCGLMKDCTYLEVFKFWLNAIHMYSGYQSSVGRLKPSIILVGTRKDEMMGNSEEKEMKKDTFFDDALQKAFGEDSPILTHIHNRKFLVNNLSPQDPVFHELRKEILALAESQEYWGEKSPVRWIPMEQSLDKLRDERKQLLKMEDIHQANKSNAHPLVGDELALFLDIQHRHGNILYFNTNKLKHLIVLAPQWIIQAFKCFITHIPNKNPSNTGAWKDYMNLAILKPEVFNEIMDKSDSTIGDNRVDVINYMEHLDVMAKPLKLEEVKEAGNKAAVHQVEEDKLDAVVHLNTKYLDFHIVPCRLKKPPPPISKFTSPKIKKRTQVVCFVFCEKFMPPSFFHRLVAVCIRTWRISKEGDENQLYNGLAVFDLRSAAYTLTIWYKDHIIYARISYFTKNPMSDIDVTLCQDVRHTLRMSLLNFVGQSVENPRTATAFDEYIQCPFMQESLHNKGMLRVKKFMYENELNCKSCSPRHTVTRAEALNYWFKNRLEQADNDDENLNRPVEDSDLLKASRSVGNEFWMLGIELGLTNERMNELYAECRKDHCTFIYRYMAEWRESENEKATLQRLYRAMNAAQLYSSK</sequence>
<keyword evidence="2" id="KW-0547">Nucleotide-binding</keyword>
<proteinExistence type="predicted"/>
<dbReference type="InterPro" id="IPR000488">
    <property type="entry name" value="Death_dom"/>
</dbReference>
<gene>
    <name evidence="5" type="ORF">DPMN_003209</name>
</gene>
<name>A0A9D4MKI3_DREPO</name>
<dbReference type="InterPro" id="IPR039788">
    <property type="entry name" value="NOL4/NOL4L"/>
</dbReference>
<comment type="caution">
    <text evidence="5">The sequence shown here is derived from an EMBL/GenBank/DDBJ whole genome shotgun (WGS) entry which is preliminary data.</text>
</comment>
<evidence type="ECO:0000259" key="3">
    <source>
        <dbReference type="PROSITE" id="PS50017"/>
    </source>
</evidence>
<dbReference type="AlphaFoldDB" id="A0A9D4MKI3"/>
<dbReference type="CDD" id="cd00882">
    <property type="entry name" value="Ras_like_GTPase"/>
    <property type="match status" value="1"/>
</dbReference>
<dbReference type="Gene3D" id="3.40.50.300">
    <property type="entry name" value="P-loop containing nucleotide triphosphate hydrolases"/>
    <property type="match status" value="1"/>
</dbReference>
<dbReference type="Gene3D" id="1.10.10.10">
    <property type="entry name" value="Winged helix-like DNA-binding domain superfamily/Winged helix DNA-binding domain"/>
    <property type="match status" value="1"/>
</dbReference>
<protein>
    <recommendedName>
        <fullName evidence="7">Roc domain-containing protein</fullName>
    </recommendedName>
</protein>
<reference evidence="5" key="2">
    <citation type="submission" date="2020-11" db="EMBL/GenBank/DDBJ databases">
        <authorList>
            <person name="McCartney M.A."/>
            <person name="Auch B."/>
            <person name="Kono T."/>
            <person name="Mallez S."/>
            <person name="Becker A."/>
            <person name="Gohl D.M."/>
            <person name="Silverstein K.A.T."/>
            <person name="Koren S."/>
            <person name="Bechman K.B."/>
            <person name="Herman A."/>
            <person name="Abrahante J.E."/>
            <person name="Garbe J."/>
        </authorList>
    </citation>
    <scope>NUCLEOTIDE SEQUENCE</scope>
    <source>
        <strain evidence="5">Duluth1</strain>
        <tissue evidence="5">Whole animal</tissue>
    </source>
</reference>
<keyword evidence="1" id="KW-0677">Repeat</keyword>
<keyword evidence="6" id="KW-1185">Reference proteome</keyword>
<dbReference type="PROSITE" id="PS51424">
    <property type="entry name" value="ROC"/>
    <property type="match status" value="1"/>
</dbReference>
<dbReference type="GO" id="GO:0000166">
    <property type="term" value="F:nucleotide binding"/>
    <property type="evidence" value="ECO:0007669"/>
    <property type="project" value="UniProtKB-KW"/>
</dbReference>
<dbReference type="Pfam" id="PF08477">
    <property type="entry name" value="Roc"/>
    <property type="match status" value="1"/>
</dbReference>
<reference evidence="5" key="1">
    <citation type="journal article" date="2019" name="bioRxiv">
        <title>The Genome of the Zebra Mussel, Dreissena polymorpha: A Resource for Invasive Species Research.</title>
        <authorList>
            <person name="McCartney M.A."/>
            <person name="Auch B."/>
            <person name="Kono T."/>
            <person name="Mallez S."/>
            <person name="Zhang Y."/>
            <person name="Obille A."/>
            <person name="Becker A."/>
            <person name="Abrahante J.E."/>
            <person name="Garbe J."/>
            <person name="Badalamenti J.P."/>
            <person name="Herman A."/>
            <person name="Mangelson H."/>
            <person name="Liachko I."/>
            <person name="Sullivan S."/>
            <person name="Sone E.D."/>
            <person name="Koren S."/>
            <person name="Silverstein K.A.T."/>
            <person name="Beckman K.B."/>
            <person name="Gohl D.M."/>
        </authorList>
    </citation>
    <scope>NUCLEOTIDE SEQUENCE</scope>
    <source>
        <strain evidence="5">Duluth1</strain>
        <tissue evidence="5">Whole animal</tissue>
    </source>
</reference>
<evidence type="ECO:0000259" key="4">
    <source>
        <dbReference type="PROSITE" id="PS51424"/>
    </source>
</evidence>
<dbReference type="EMBL" id="JAIWYP010000001">
    <property type="protein sequence ID" value="KAH3879307.1"/>
    <property type="molecule type" value="Genomic_DNA"/>
</dbReference>
<dbReference type="PANTHER" id="PTHR12449:SF18">
    <property type="entry name" value="DEATH DOMAIN-CONTAINING PROTEIN"/>
    <property type="match status" value="1"/>
</dbReference>
<dbReference type="Gene3D" id="1.10.533.10">
    <property type="entry name" value="Death Domain, Fas"/>
    <property type="match status" value="1"/>
</dbReference>
<dbReference type="OrthoDB" id="6116593at2759"/>
<feature type="domain" description="Death" evidence="3">
    <location>
        <begin position="858"/>
        <end position="935"/>
    </location>
</feature>
<evidence type="ECO:0000256" key="2">
    <source>
        <dbReference type="ARBA" id="ARBA00022741"/>
    </source>
</evidence>
<dbReference type="PANTHER" id="PTHR12449">
    <property type="entry name" value="DEATH DOMAIN-CONTAINING PROTEIN"/>
    <property type="match status" value="1"/>
</dbReference>
<dbReference type="CDD" id="cd01670">
    <property type="entry name" value="Death"/>
    <property type="match status" value="1"/>
</dbReference>
<evidence type="ECO:0000256" key="1">
    <source>
        <dbReference type="ARBA" id="ARBA00022737"/>
    </source>
</evidence>
<dbReference type="InterPro" id="IPR036388">
    <property type="entry name" value="WH-like_DNA-bd_sf"/>
</dbReference>
<dbReference type="InterPro" id="IPR011029">
    <property type="entry name" value="DEATH-like_dom_sf"/>
</dbReference>
<feature type="domain" description="Roc" evidence="4">
    <location>
        <begin position="145"/>
        <end position="465"/>
    </location>
</feature>
<accession>A0A9D4MKI3</accession>
<evidence type="ECO:0000313" key="6">
    <source>
        <dbReference type="Proteomes" id="UP000828390"/>
    </source>
</evidence>
<evidence type="ECO:0000313" key="5">
    <source>
        <dbReference type="EMBL" id="KAH3879307.1"/>
    </source>
</evidence>
<organism evidence="5 6">
    <name type="scientific">Dreissena polymorpha</name>
    <name type="common">Zebra mussel</name>
    <name type="synonym">Mytilus polymorpha</name>
    <dbReference type="NCBI Taxonomy" id="45954"/>
    <lineage>
        <taxon>Eukaryota</taxon>
        <taxon>Metazoa</taxon>
        <taxon>Spiralia</taxon>
        <taxon>Lophotrochozoa</taxon>
        <taxon>Mollusca</taxon>
        <taxon>Bivalvia</taxon>
        <taxon>Autobranchia</taxon>
        <taxon>Heteroconchia</taxon>
        <taxon>Euheterodonta</taxon>
        <taxon>Imparidentia</taxon>
        <taxon>Neoheterodontei</taxon>
        <taxon>Myida</taxon>
        <taxon>Dreissenoidea</taxon>
        <taxon>Dreissenidae</taxon>
        <taxon>Dreissena</taxon>
    </lineage>
</organism>
<dbReference type="Proteomes" id="UP000828390">
    <property type="component" value="Unassembled WGS sequence"/>
</dbReference>
<dbReference type="InterPro" id="IPR020859">
    <property type="entry name" value="ROC"/>
</dbReference>
<evidence type="ECO:0008006" key="7">
    <source>
        <dbReference type="Google" id="ProtNLM"/>
    </source>
</evidence>
<dbReference type="PROSITE" id="PS50017">
    <property type="entry name" value="DEATH_DOMAIN"/>
    <property type="match status" value="1"/>
</dbReference>
<dbReference type="SUPFAM" id="SSF52540">
    <property type="entry name" value="P-loop containing nucleoside triphosphate hydrolases"/>
    <property type="match status" value="1"/>
</dbReference>